<dbReference type="Proteomes" id="UP000251891">
    <property type="component" value="Unassembled WGS sequence"/>
</dbReference>
<name>A0A365GWW0_9ACTN</name>
<organism evidence="1 2">
    <name type="scientific">Actinomadura craniellae</name>
    <dbReference type="NCBI Taxonomy" id="2231787"/>
    <lineage>
        <taxon>Bacteria</taxon>
        <taxon>Bacillati</taxon>
        <taxon>Actinomycetota</taxon>
        <taxon>Actinomycetes</taxon>
        <taxon>Streptosporangiales</taxon>
        <taxon>Thermomonosporaceae</taxon>
        <taxon>Actinomadura</taxon>
    </lineage>
</organism>
<sequence length="85" mass="9059">MAGCAAAHEITKKGGKAVVYEAAHGLGGRARSWHRPELDPDVGINLMCASIYTVMWEMIREHGLEDRLSNTPAALGDLGVVEVGT</sequence>
<proteinExistence type="predicted"/>
<gene>
    <name evidence="1" type="ORF">DPM19_31655</name>
</gene>
<evidence type="ECO:0000313" key="1">
    <source>
        <dbReference type="EMBL" id="RAY11317.1"/>
    </source>
</evidence>
<dbReference type="OrthoDB" id="20837at2"/>
<dbReference type="AlphaFoldDB" id="A0A365GWW0"/>
<dbReference type="SUPFAM" id="SSF51905">
    <property type="entry name" value="FAD/NAD(P)-binding domain"/>
    <property type="match status" value="1"/>
</dbReference>
<keyword evidence="2" id="KW-1185">Reference proteome</keyword>
<accession>A0A365GWW0</accession>
<protein>
    <submittedName>
        <fullName evidence="1">Uncharacterized protein</fullName>
    </submittedName>
</protein>
<dbReference type="EMBL" id="QLYX01000020">
    <property type="protein sequence ID" value="RAY11317.1"/>
    <property type="molecule type" value="Genomic_DNA"/>
</dbReference>
<dbReference type="Gene3D" id="3.50.50.60">
    <property type="entry name" value="FAD/NAD(P)-binding domain"/>
    <property type="match status" value="1"/>
</dbReference>
<dbReference type="Pfam" id="PF13450">
    <property type="entry name" value="NAD_binding_8"/>
    <property type="match status" value="1"/>
</dbReference>
<comment type="caution">
    <text evidence="1">The sequence shown here is derived from an EMBL/GenBank/DDBJ whole genome shotgun (WGS) entry which is preliminary data.</text>
</comment>
<dbReference type="InterPro" id="IPR036188">
    <property type="entry name" value="FAD/NAD-bd_sf"/>
</dbReference>
<reference evidence="1 2" key="1">
    <citation type="submission" date="2018-06" db="EMBL/GenBank/DDBJ databases">
        <title>Actinomadura craniellae sp. nov. isolated from marine sponge Craniella sp.</title>
        <authorList>
            <person name="Li L."/>
            <person name="Xu Q.H."/>
            <person name="Lin H.W."/>
            <person name="Lu Y.H."/>
        </authorList>
    </citation>
    <scope>NUCLEOTIDE SEQUENCE [LARGE SCALE GENOMIC DNA]</scope>
    <source>
        <strain evidence="1 2">LHW63021</strain>
    </source>
</reference>
<evidence type="ECO:0000313" key="2">
    <source>
        <dbReference type="Proteomes" id="UP000251891"/>
    </source>
</evidence>